<accession>A0A645B9S6</accession>
<dbReference type="EMBL" id="VSSQ01016756">
    <property type="protein sequence ID" value="MPM58424.1"/>
    <property type="molecule type" value="Genomic_DNA"/>
</dbReference>
<protein>
    <submittedName>
        <fullName evidence="1">Uncharacterized protein</fullName>
    </submittedName>
</protein>
<organism evidence="1">
    <name type="scientific">bioreactor metagenome</name>
    <dbReference type="NCBI Taxonomy" id="1076179"/>
    <lineage>
        <taxon>unclassified sequences</taxon>
        <taxon>metagenomes</taxon>
        <taxon>ecological metagenomes</taxon>
    </lineage>
</organism>
<proteinExistence type="predicted"/>
<gene>
    <name evidence="1" type="ORF">SDC9_105255</name>
</gene>
<dbReference type="AlphaFoldDB" id="A0A645B9S6"/>
<comment type="caution">
    <text evidence="1">The sequence shown here is derived from an EMBL/GenBank/DDBJ whole genome shotgun (WGS) entry which is preliminary data.</text>
</comment>
<sequence>MGVDEITVFLIIVRNGSRGGLLAAGAGPEQAPDLFQNAVLHPVAAAHGELVHVVSHLFAVLSAKIE</sequence>
<reference evidence="1" key="1">
    <citation type="submission" date="2019-08" db="EMBL/GenBank/DDBJ databases">
        <authorList>
            <person name="Kucharzyk K."/>
            <person name="Murdoch R.W."/>
            <person name="Higgins S."/>
            <person name="Loffler F."/>
        </authorList>
    </citation>
    <scope>NUCLEOTIDE SEQUENCE</scope>
</reference>
<evidence type="ECO:0000313" key="1">
    <source>
        <dbReference type="EMBL" id="MPM58424.1"/>
    </source>
</evidence>
<name>A0A645B9S6_9ZZZZ</name>